<accession>A0AAU9J4D6</accession>
<dbReference type="CDD" id="cd23767">
    <property type="entry name" value="IQCD"/>
    <property type="match status" value="1"/>
</dbReference>
<dbReference type="InterPro" id="IPR019734">
    <property type="entry name" value="TPR_rpt"/>
</dbReference>
<dbReference type="InterPro" id="IPR011990">
    <property type="entry name" value="TPR-like_helical_dom_sf"/>
</dbReference>
<evidence type="ECO:0000256" key="2">
    <source>
        <dbReference type="ARBA" id="ARBA00022803"/>
    </source>
</evidence>
<feature type="compositionally biased region" description="Basic and acidic residues" evidence="5">
    <location>
        <begin position="317"/>
        <end position="328"/>
    </location>
</feature>
<feature type="region of interest" description="Disordered" evidence="5">
    <location>
        <begin position="1"/>
        <end position="22"/>
    </location>
</feature>
<feature type="compositionally biased region" description="Polar residues" evidence="5">
    <location>
        <begin position="329"/>
        <end position="340"/>
    </location>
</feature>
<protein>
    <submittedName>
        <fullName evidence="6">Uncharacterized protein</fullName>
    </submittedName>
</protein>
<keyword evidence="2 3" id="KW-0802">TPR repeat</keyword>
<dbReference type="SUPFAM" id="SSF48452">
    <property type="entry name" value="TPR-like"/>
    <property type="match status" value="1"/>
</dbReference>
<dbReference type="Pfam" id="PF00612">
    <property type="entry name" value="IQ"/>
    <property type="match status" value="2"/>
</dbReference>
<dbReference type="PANTHER" id="PTHR45641:SF19">
    <property type="entry name" value="NEPHROCYSTIN-3"/>
    <property type="match status" value="1"/>
</dbReference>
<feature type="region of interest" description="Disordered" evidence="5">
    <location>
        <begin position="281"/>
        <end position="355"/>
    </location>
</feature>
<evidence type="ECO:0000256" key="1">
    <source>
        <dbReference type="ARBA" id="ARBA00022737"/>
    </source>
</evidence>
<feature type="compositionally biased region" description="Basic and acidic residues" evidence="5">
    <location>
        <begin position="1"/>
        <end position="11"/>
    </location>
</feature>
<comment type="caution">
    <text evidence="6">The sequence shown here is derived from an EMBL/GenBank/DDBJ whole genome shotgun (WGS) entry which is preliminary data.</text>
</comment>
<sequence length="476" mass="55463">MSYNDHFKVTDETTMSSSSSSSKYADQSAFTFNKLAMENFKCGNYDICLRYLSQALSNAKAVKETQIKSKLLASTYNNYGFLFKKINRFTESIQAMLKAIEIEKNLPNELLNIAKTHLNICEMLSHIGDHERALRHGLASLYMLRNNYCTETNLVTTLVISYHNVGVEYEYLSQYKDAVECYQKGWEISRDCLGIKHHLTLALKKSLIECSGQDQFLTHKYEDRRFPIEITKSGSPKRNPKKLPDDFKERTKSQENTRRQKNPAVVALPINILKKRIEVLTNGKTTPTNNQTSLTRPSKSRQKNFFSELRRNSRPLSIDRRSDHRDSVLSKSPISSTNDISRSDTEHKEKKIDLEKHRRQERIAAIMIQSRWRGIKARKAYEVLKLSKKLNSAAEKAKQAVKQYEELKDQFLQMKLDKANKQKPRPKFRHRKYGLLPISEMNKENDYENEIIKIQSTVRMFLAKRKYQRQKNASKI</sequence>
<feature type="coiled-coil region" evidence="4">
    <location>
        <begin position="383"/>
        <end position="417"/>
    </location>
</feature>
<evidence type="ECO:0000256" key="3">
    <source>
        <dbReference type="PROSITE-ProRule" id="PRU00339"/>
    </source>
</evidence>
<feature type="compositionally biased region" description="Basic and acidic residues" evidence="5">
    <location>
        <begin position="242"/>
        <end position="258"/>
    </location>
</feature>
<dbReference type="Pfam" id="PF13181">
    <property type="entry name" value="TPR_8"/>
    <property type="match status" value="2"/>
</dbReference>
<keyword evidence="7" id="KW-1185">Reference proteome</keyword>
<dbReference type="AlphaFoldDB" id="A0AAU9J4D6"/>
<evidence type="ECO:0000313" key="7">
    <source>
        <dbReference type="Proteomes" id="UP001162131"/>
    </source>
</evidence>
<evidence type="ECO:0000313" key="6">
    <source>
        <dbReference type="EMBL" id="CAG9318392.1"/>
    </source>
</evidence>
<dbReference type="InterPro" id="IPR027417">
    <property type="entry name" value="P-loop_NTPase"/>
</dbReference>
<dbReference type="Proteomes" id="UP001162131">
    <property type="component" value="Unassembled WGS sequence"/>
</dbReference>
<evidence type="ECO:0000256" key="4">
    <source>
        <dbReference type="SAM" id="Coils"/>
    </source>
</evidence>
<name>A0AAU9J4D6_9CILI</name>
<keyword evidence="4" id="KW-0175">Coiled coil</keyword>
<evidence type="ECO:0000256" key="5">
    <source>
        <dbReference type="SAM" id="MobiDB-lite"/>
    </source>
</evidence>
<dbReference type="Gene3D" id="1.25.40.10">
    <property type="entry name" value="Tetratricopeptide repeat domain"/>
    <property type="match status" value="2"/>
</dbReference>
<dbReference type="EMBL" id="CAJZBQ010000020">
    <property type="protein sequence ID" value="CAG9318392.1"/>
    <property type="molecule type" value="Genomic_DNA"/>
</dbReference>
<feature type="compositionally biased region" description="Basic and acidic residues" evidence="5">
    <location>
        <begin position="341"/>
        <end position="355"/>
    </location>
</feature>
<dbReference type="PROSITE" id="PS50005">
    <property type="entry name" value="TPR"/>
    <property type="match status" value="1"/>
</dbReference>
<feature type="region of interest" description="Disordered" evidence="5">
    <location>
        <begin position="228"/>
        <end position="266"/>
    </location>
</feature>
<feature type="compositionally biased region" description="Polar residues" evidence="5">
    <location>
        <begin position="282"/>
        <end position="297"/>
    </location>
</feature>
<dbReference type="InterPro" id="IPR000048">
    <property type="entry name" value="IQ_motif_EF-hand-BS"/>
</dbReference>
<dbReference type="SMART" id="SM00015">
    <property type="entry name" value="IQ"/>
    <property type="match status" value="2"/>
</dbReference>
<feature type="repeat" description="TPR" evidence="3">
    <location>
        <begin position="73"/>
        <end position="106"/>
    </location>
</feature>
<proteinExistence type="predicted"/>
<organism evidence="6 7">
    <name type="scientific">Blepharisma stoltei</name>
    <dbReference type="NCBI Taxonomy" id="1481888"/>
    <lineage>
        <taxon>Eukaryota</taxon>
        <taxon>Sar</taxon>
        <taxon>Alveolata</taxon>
        <taxon>Ciliophora</taxon>
        <taxon>Postciliodesmatophora</taxon>
        <taxon>Heterotrichea</taxon>
        <taxon>Heterotrichida</taxon>
        <taxon>Blepharismidae</taxon>
        <taxon>Blepharisma</taxon>
    </lineage>
</organism>
<dbReference type="SMART" id="SM00028">
    <property type="entry name" value="TPR"/>
    <property type="match status" value="4"/>
</dbReference>
<gene>
    <name evidence="6" type="ORF">BSTOLATCC_MIC20866</name>
</gene>
<keyword evidence="1" id="KW-0677">Repeat</keyword>
<dbReference type="PROSITE" id="PS50096">
    <property type="entry name" value="IQ"/>
    <property type="match status" value="2"/>
</dbReference>
<reference evidence="6" key="1">
    <citation type="submission" date="2021-09" db="EMBL/GenBank/DDBJ databases">
        <authorList>
            <consortium name="AG Swart"/>
            <person name="Singh M."/>
            <person name="Singh A."/>
            <person name="Seah K."/>
            <person name="Emmerich C."/>
        </authorList>
    </citation>
    <scope>NUCLEOTIDE SEQUENCE</scope>
    <source>
        <strain evidence="6">ATCC30299</strain>
    </source>
</reference>
<dbReference type="PANTHER" id="PTHR45641">
    <property type="entry name" value="TETRATRICOPEPTIDE REPEAT PROTEIN (AFU_ORTHOLOGUE AFUA_6G03870)"/>
    <property type="match status" value="1"/>
</dbReference>
<dbReference type="SUPFAM" id="SSF52540">
    <property type="entry name" value="P-loop containing nucleoside triphosphate hydrolases"/>
    <property type="match status" value="1"/>
</dbReference>